<accession>A0AAY5L2D0</accession>
<keyword evidence="2" id="KW-0833">Ubl conjugation pathway</keyword>
<evidence type="ECO:0000259" key="6">
    <source>
        <dbReference type="PROSITE" id="PS50181"/>
    </source>
</evidence>
<dbReference type="FunFam" id="1.20.1280.50:FF:000005">
    <property type="entry name" value="F-box/LRR-repeat protein 3 isoform X1"/>
    <property type="match status" value="1"/>
</dbReference>
<reference evidence="7" key="2">
    <citation type="submission" date="2025-08" db="UniProtKB">
        <authorList>
            <consortium name="Ensembl"/>
        </authorList>
    </citation>
    <scope>IDENTIFICATION</scope>
</reference>
<dbReference type="SUPFAM" id="SSF52047">
    <property type="entry name" value="RNI-like"/>
    <property type="match status" value="1"/>
</dbReference>
<evidence type="ECO:0000256" key="4">
    <source>
        <dbReference type="ARBA" id="ARBA00070268"/>
    </source>
</evidence>
<dbReference type="PANTHER" id="PTHR20872:SF1">
    <property type="entry name" value="F-BOX DOMAIN-CONTAINING PROTEIN"/>
    <property type="match status" value="1"/>
</dbReference>
<evidence type="ECO:0000313" key="8">
    <source>
        <dbReference type="Proteomes" id="UP000265140"/>
    </source>
</evidence>
<dbReference type="Gene3D" id="3.80.10.10">
    <property type="entry name" value="Ribonuclease Inhibitor"/>
    <property type="match status" value="1"/>
</dbReference>
<keyword evidence="8" id="KW-1185">Reference proteome</keyword>
<dbReference type="PANTHER" id="PTHR20872">
    <property type="match status" value="1"/>
</dbReference>
<comment type="subunit">
    <text evidence="3">Directly interacts with SKP1 and CUL1.</text>
</comment>
<dbReference type="FunFam" id="3.80.10.10:FF:000260">
    <property type="entry name" value="F-box/LRR-repeat protein 8"/>
    <property type="match status" value="1"/>
</dbReference>
<protein>
    <recommendedName>
        <fullName evidence="4">F-box/LRR-repeat protein 8</fullName>
    </recommendedName>
    <alternativeName>
        <fullName evidence="5">F-box and leucine-rich repeat protein 8</fullName>
    </alternativeName>
</protein>
<dbReference type="SUPFAM" id="SSF81383">
    <property type="entry name" value="F-box domain"/>
    <property type="match status" value="1"/>
</dbReference>
<dbReference type="GeneID" id="105010066"/>
<name>A0AAY5L2D0_ESOLU</name>
<dbReference type="Ensembl" id="ENSELUT00000105372.1">
    <property type="protein sequence ID" value="ENSELUP00000095478.1"/>
    <property type="gene ID" value="ENSELUG00000040737.1"/>
</dbReference>
<organism evidence="7 8">
    <name type="scientific">Esox lucius</name>
    <name type="common">Northern pike</name>
    <dbReference type="NCBI Taxonomy" id="8010"/>
    <lineage>
        <taxon>Eukaryota</taxon>
        <taxon>Metazoa</taxon>
        <taxon>Chordata</taxon>
        <taxon>Craniata</taxon>
        <taxon>Vertebrata</taxon>
        <taxon>Euteleostomi</taxon>
        <taxon>Actinopterygii</taxon>
        <taxon>Neopterygii</taxon>
        <taxon>Teleostei</taxon>
        <taxon>Protacanthopterygii</taxon>
        <taxon>Esociformes</taxon>
        <taxon>Esocidae</taxon>
        <taxon>Esox</taxon>
    </lineage>
</organism>
<evidence type="ECO:0000256" key="2">
    <source>
        <dbReference type="ARBA" id="ARBA00022786"/>
    </source>
</evidence>
<dbReference type="GeneTree" id="ENSGT00420000029943"/>
<dbReference type="RefSeq" id="XP_028980307.2">
    <property type="nucleotide sequence ID" value="XM_029124474.2"/>
</dbReference>
<dbReference type="Proteomes" id="UP000265140">
    <property type="component" value="Chromosome 13"/>
</dbReference>
<dbReference type="CTD" id="55336"/>
<dbReference type="InterPro" id="IPR036047">
    <property type="entry name" value="F-box-like_dom_sf"/>
</dbReference>
<dbReference type="Gene3D" id="1.20.1280.50">
    <property type="match status" value="1"/>
</dbReference>
<dbReference type="InterPro" id="IPR001810">
    <property type="entry name" value="F-box_dom"/>
</dbReference>
<dbReference type="PROSITE" id="PS50181">
    <property type="entry name" value="FBOX"/>
    <property type="match status" value="1"/>
</dbReference>
<dbReference type="InterPro" id="IPR032675">
    <property type="entry name" value="LRR_dom_sf"/>
</dbReference>
<evidence type="ECO:0000256" key="1">
    <source>
        <dbReference type="ARBA" id="ARBA00003437"/>
    </source>
</evidence>
<dbReference type="AlphaFoldDB" id="A0AAY5L2D0"/>
<evidence type="ECO:0000256" key="3">
    <source>
        <dbReference type="ARBA" id="ARBA00062469"/>
    </source>
</evidence>
<proteinExistence type="predicted"/>
<sequence length="383" mass="42803">MEIPEEVLAHIFSYLSVKERDNASTVCKKWNQSMSHPQVWCYTDVRCESGEQEDPALLRFSSLLPLVRHLQITVSPLSDPANRRAALSVLHLSASGSLRSLSLSCSGDVPLFYSGQDLLEGLEVALIASPEHVGGAFLSHLDLRGVPFTLSQSVVIGVARQCPNLKSLLVNNQTLVCNVGPVAVLEVLGLCPFLCSLGLFYVSLSQAVVDELLLPQRCPLLVMELYCERSAKYTPPLEDHVWAKLKQRHPRLKVNLILDHTLPMERFDSVLQPSVPLQRLELLTFTDLVQQTRCVARSYSHTLETIILQTTSSPELDAALCCLAAACSLLREVHCYCVVSHDVIRAFKDGCPFLWRYTLKTRKEPHPWRCTVLKVPRQSSPRL</sequence>
<evidence type="ECO:0000313" key="7">
    <source>
        <dbReference type="Ensembl" id="ENSELUP00000095478.1"/>
    </source>
</evidence>
<comment type="function">
    <text evidence="1">Substrate-recognition component of the SCF (SKP1-CUL1-F-box protein)-type E3 ubiquitin ligase complex.</text>
</comment>
<reference evidence="7 8" key="1">
    <citation type="submission" date="2020-02" db="EMBL/GenBank/DDBJ databases">
        <title>Esox lucius (northern pike) genome, fEsoLuc1, primary haplotype.</title>
        <authorList>
            <person name="Myers G."/>
            <person name="Karagic N."/>
            <person name="Meyer A."/>
            <person name="Pippel M."/>
            <person name="Reichard M."/>
            <person name="Winkler S."/>
            <person name="Tracey A."/>
            <person name="Sims Y."/>
            <person name="Howe K."/>
            <person name="Rhie A."/>
            <person name="Formenti G."/>
            <person name="Durbin R."/>
            <person name="Fedrigo O."/>
            <person name="Jarvis E.D."/>
        </authorList>
    </citation>
    <scope>NUCLEOTIDE SEQUENCE [LARGE SCALE GENOMIC DNA]</scope>
</reference>
<feature type="domain" description="F-box" evidence="6">
    <location>
        <begin position="1"/>
        <end position="43"/>
    </location>
</feature>
<dbReference type="Pfam" id="PF12937">
    <property type="entry name" value="F-box-like"/>
    <property type="match status" value="1"/>
</dbReference>
<dbReference type="KEGG" id="els:105010066"/>
<evidence type="ECO:0000256" key="5">
    <source>
        <dbReference type="ARBA" id="ARBA00077971"/>
    </source>
</evidence>
<reference evidence="7" key="3">
    <citation type="submission" date="2025-09" db="UniProtKB">
        <authorList>
            <consortium name="Ensembl"/>
        </authorList>
    </citation>
    <scope>IDENTIFICATION</scope>
</reference>
<dbReference type="SMART" id="SM00256">
    <property type="entry name" value="FBOX"/>
    <property type="match status" value="1"/>
</dbReference>